<dbReference type="OrthoDB" id="308744at2759"/>
<name>A0A0L0FT86_9EUKA</name>
<dbReference type="Gene3D" id="3.90.960.10">
    <property type="entry name" value="YbaK/aminoacyl-tRNA synthetase-associated domain"/>
    <property type="match status" value="1"/>
</dbReference>
<dbReference type="EMBL" id="KQ242209">
    <property type="protein sequence ID" value="KNC80020.1"/>
    <property type="molecule type" value="Genomic_DNA"/>
</dbReference>
<dbReference type="SUPFAM" id="SSF55826">
    <property type="entry name" value="YbaK/ProRS associated domain"/>
    <property type="match status" value="1"/>
</dbReference>
<dbReference type="eggNOG" id="ENOG502S6XN">
    <property type="taxonomic scope" value="Eukaryota"/>
</dbReference>
<dbReference type="CDD" id="cd04332">
    <property type="entry name" value="YbaK_like"/>
    <property type="match status" value="1"/>
</dbReference>
<dbReference type="AlphaFoldDB" id="A0A0L0FT86"/>
<dbReference type="RefSeq" id="XP_014153922.1">
    <property type="nucleotide sequence ID" value="XM_014298447.1"/>
</dbReference>
<dbReference type="GeneID" id="25908118"/>
<proteinExistence type="predicted"/>
<dbReference type="InterPro" id="IPR036754">
    <property type="entry name" value="YbaK/aa-tRNA-synt-asso_dom_sf"/>
</dbReference>
<accession>A0A0L0FT86</accession>
<reference evidence="2 3" key="1">
    <citation type="submission" date="2011-02" db="EMBL/GenBank/DDBJ databases">
        <title>The Genome Sequence of Sphaeroforma arctica JP610.</title>
        <authorList>
            <consortium name="The Broad Institute Genome Sequencing Platform"/>
            <person name="Russ C."/>
            <person name="Cuomo C."/>
            <person name="Young S.K."/>
            <person name="Zeng Q."/>
            <person name="Gargeya S."/>
            <person name="Alvarado L."/>
            <person name="Berlin A."/>
            <person name="Chapman S.B."/>
            <person name="Chen Z."/>
            <person name="Freedman E."/>
            <person name="Gellesch M."/>
            <person name="Goldberg J."/>
            <person name="Griggs A."/>
            <person name="Gujja S."/>
            <person name="Heilman E."/>
            <person name="Heiman D."/>
            <person name="Howarth C."/>
            <person name="Mehta T."/>
            <person name="Neiman D."/>
            <person name="Pearson M."/>
            <person name="Roberts A."/>
            <person name="Saif S."/>
            <person name="Shea T."/>
            <person name="Shenoy N."/>
            <person name="Sisk P."/>
            <person name="Stolte C."/>
            <person name="Sykes S."/>
            <person name="White J."/>
            <person name="Yandava C."/>
            <person name="Burger G."/>
            <person name="Gray M.W."/>
            <person name="Holland P.W.H."/>
            <person name="King N."/>
            <person name="Lang F.B.F."/>
            <person name="Roger A.J."/>
            <person name="Ruiz-Trillo I."/>
            <person name="Haas B."/>
            <person name="Nusbaum C."/>
            <person name="Birren B."/>
        </authorList>
    </citation>
    <scope>NUCLEOTIDE SEQUENCE [LARGE SCALE GENOMIC DNA]</scope>
    <source>
        <strain evidence="2 3">JP610</strain>
    </source>
</reference>
<sequence>MGMKGSVRFATVDEVFKMTGLKPGSIPPFGSLFGIRTACDNALKDEPSINFNAGDHSISIQMTFEDYAKAEDPLPADVTNAPTPVS</sequence>
<evidence type="ECO:0000313" key="3">
    <source>
        <dbReference type="Proteomes" id="UP000054560"/>
    </source>
</evidence>
<evidence type="ECO:0000313" key="2">
    <source>
        <dbReference type="EMBL" id="KNC80020.1"/>
    </source>
</evidence>
<keyword evidence="3" id="KW-1185">Reference proteome</keyword>
<organism evidence="2 3">
    <name type="scientific">Sphaeroforma arctica JP610</name>
    <dbReference type="NCBI Taxonomy" id="667725"/>
    <lineage>
        <taxon>Eukaryota</taxon>
        <taxon>Ichthyosporea</taxon>
        <taxon>Ichthyophonida</taxon>
        <taxon>Sphaeroforma</taxon>
    </lineage>
</organism>
<dbReference type="InterPro" id="IPR007214">
    <property type="entry name" value="YbaK/aa-tRNA-synth-assoc-dom"/>
</dbReference>
<dbReference type="GO" id="GO:0002161">
    <property type="term" value="F:aminoacyl-tRNA deacylase activity"/>
    <property type="evidence" value="ECO:0007669"/>
    <property type="project" value="InterPro"/>
</dbReference>
<protein>
    <recommendedName>
        <fullName evidence="1">YbaK/aminoacyl-tRNA synthetase-associated domain-containing protein</fullName>
    </recommendedName>
</protein>
<dbReference type="Pfam" id="PF04073">
    <property type="entry name" value="tRNA_edit"/>
    <property type="match status" value="1"/>
</dbReference>
<evidence type="ECO:0000259" key="1">
    <source>
        <dbReference type="Pfam" id="PF04073"/>
    </source>
</evidence>
<gene>
    <name evidence="2" type="ORF">SARC_07614</name>
</gene>
<feature type="domain" description="YbaK/aminoacyl-tRNA synthetase-associated" evidence="1">
    <location>
        <begin position="5"/>
        <end position="69"/>
    </location>
</feature>
<dbReference type="Proteomes" id="UP000054560">
    <property type="component" value="Unassembled WGS sequence"/>
</dbReference>